<dbReference type="Pfam" id="PF05157">
    <property type="entry name" value="MshEN"/>
    <property type="match status" value="1"/>
</dbReference>
<evidence type="ECO:0000259" key="4">
    <source>
        <dbReference type="PROSITE" id="PS00662"/>
    </source>
</evidence>
<accession>A0A0G0NR05</accession>
<dbReference type="GO" id="GO:0016887">
    <property type="term" value="F:ATP hydrolysis activity"/>
    <property type="evidence" value="ECO:0007669"/>
    <property type="project" value="TreeGrafter"/>
</dbReference>
<dbReference type="PROSITE" id="PS00662">
    <property type="entry name" value="T2SP_E"/>
    <property type="match status" value="1"/>
</dbReference>
<dbReference type="Gene3D" id="3.30.300.160">
    <property type="entry name" value="Type II secretion system, protein E, N-terminal domain"/>
    <property type="match status" value="1"/>
</dbReference>
<sequence>MKKITTKKLRELLVEPGHVNEADFELAVQEAKRKRKDLADLLVSKGLIKDEQLGQLLAEEQGYKFVNLKQEKIYDEVLSLLPQTVAKAKGAIVFANDRNGVKVGMLDPDDLELRNFIAKLTGETVIPYYMTKHTFKEALGMYRVSMQEGFTSLLKDLKDKDKTAEERDEVTVDIVNMLLHYGYHEKASDIHIEPYDKKLQVRFRIDGVMHDVLSVPKNLADFIISRIKILSKMRIDERRAAQDGKLRYKTGLETIDVRVSIVPSTYGETVVMRLLTSKNKQYTLSDLGLEADNLRKIKKVIQDPHGMILTTGPTGSGKTTTLYAILKILNRPEVNVATIEDPVEYEVEGITQIQVNNKAELTFAKGLRSLVRQDPDIIMVGEIRDEETADIAVNSALTGHLVLSTLHTNDAATTLPRLIDMGVEPFLVASTVNVAMAQRLVRKICTKCRLSQTLSKEELQLIKNEPGLNEVFTKMGYAKLDRVRLYRGRGCKVCNNTGYRGRIGIYEVLEMYDNIKQLIMQRAPSDQLTEQARKNGMITMLEDGISKCLNGLTTFEEIIRVIGRKS</sequence>
<dbReference type="PATRIC" id="fig|1618634.3.peg.94"/>
<dbReference type="FunFam" id="3.40.50.300:FF:000398">
    <property type="entry name" value="Type IV pilus assembly ATPase PilB"/>
    <property type="match status" value="1"/>
</dbReference>
<dbReference type="GO" id="GO:0005886">
    <property type="term" value="C:plasma membrane"/>
    <property type="evidence" value="ECO:0007669"/>
    <property type="project" value="TreeGrafter"/>
</dbReference>
<dbReference type="PANTHER" id="PTHR30258">
    <property type="entry name" value="TYPE II SECRETION SYSTEM PROTEIN GSPE-RELATED"/>
    <property type="match status" value="1"/>
</dbReference>
<dbReference type="InterPro" id="IPR027417">
    <property type="entry name" value="P-loop_NTPase"/>
</dbReference>
<dbReference type="Gene3D" id="3.40.50.300">
    <property type="entry name" value="P-loop containing nucleotide triphosphate hydrolases"/>
    <property type="match status" value="1"/>
</dbReference>
<dbReference type="GO" id="GO:0005524">
    <property type="term" value="F:ATP binding"/>
    <property type="evidence" value="ECO:0007669"/>
    <property type="project" value="UniProtKB-KW"/>
</dbReference>
<dbReference type="Proteomes" id="UP000034048">
    <property type="component" value="Unassembled WGS sequence"/>
</dbReference>
<dbReference type="InterPro" id="IPR007831">
    <property type="entry name" value="T2SS_GspE_N"/>
</dbReference>
<dbReference type="CDD" id="cd01129">
    <property type="entry name" value="PulE-GspE-like"/>
    <property type="match status" value="1"/>
</dbReference>
<dbReference type="Pfam" id="PF00437">
    <property type="entry name" value="T2SSE"/>
    <property type="match status" value="1"/>
</dbReference>
<name>A0A0G0NR05_9BACT</name>
<evidence type="ECO:0000313" key="6">
    <source>
        <dbReference type="Proteomes" id="UP000034048"/>
    </source>
</evidence>
<dbReference type="InterPro" id="IPR001482">
    <property type="entry name" value="T2SS/T4SS_dom"/>
</dbReference>
<evidence type="ECO:0000256" key="1">
    <source>
        <dbReference type="ARBA" id="ARBA00006611"/>
    </source>
</evidence>
<comment type="similarity">
    <text evidence="1">Belongs to the GSP E family.</text>
</comment>
<dbReference type="AlphaFoldDB" id="A0A0G0NR05"/>
<proteinExistence type="inferred from homology"/>
<dbReference type="SUPFAM" id="SSF52540">
    <property type="entry name" value="P-loop containing nucleoside triphosphate hydrolases"/>
    <property type="match status" value="1"/>
</dbReference>
<dbReference type="InterPro" id="IPR037257">
    <property type="entry name" value="T2SS_E_N_sf"/>
</dbReference>
<protein>
    <submittedName>
        <fullName evidence="5">Type IV pilus assembly protein PilB</fullName>
    </submittedName>
</protein>
<dbReference type="SMART" id="SM00382">
    <property type="entry name" value="AAA"/>
    <property type="match status" value="1"/>
</dbReference>
<gene>
    <name evidence="5" type="ORF">UT42_C0007G0002</name>
</gene>
<evidence type="ECO:0000313" key="5">
    <source>
        <dbReference type="EMBL" id="KKR15186.1"/>
    </source>
</evidence>
<dbReference type="PANTHER" id="PTHR30258:SF3">
    <property type="entry name" value="SLL1921 PROTEIN"/>
    <property type="match status" value="1"/>
</dbReference>
<organism evidence="5 6">
    <name type="scientific">Candidatus Falkowbacteria bacterium GW2011_GWA2_39_24</name>
    <dbReference type="NCBI Taxonomy" id="1618634"/>
    <lineage>
        <taxon>Bacteria</taxon>
        <taxon>Candidatus Falkowiibacteriota</taxon>
    </lineage>
</organism>
<evidence type="ECO:0000256" key="2">
    <source>
        <dbReference type="ARBA" id="ARBA00022741"/>
    </source>
</evidence>
<dbReference type="Gene3D" id="3.30.450.90">
    <property type="match status" value="1"/>
</dbReference>
<dbReference type="SUPFAM" id="SSF160246">
    <property type="entry name" value="EspE N-terminal domain-like"/>
    <property type="match status" value="1"/>
</dbReference>
<keyword evidence="3" id="KW-0067">ATP-binding</keyword>
<feature type="domain" description="Bacterial type II secretion system protein E" evidence="4">
    <location>
        <begin position="371"/>
        <end position="385"/>
    </location>
</feature>
<keyword evidence="2" id="KW-0547">Nucleotide-binding</keyword>
<dbReference type="EMBL" id="LBWS01000007">
    <property type="protein sequence ID" value="KKR15186.1"/>
    <property type="molecule type" value="Genomic_DNA"/>
</dbReference>
<reference evidence="5 6" key="1">
    <citation type="journal article" date="2015" name="Nature">
        <title>rRNA introns, odd ribosomes, and small enigmatic genomes across a large radiation of phyla.</title>
        <authorList>
            <person name="Brown C.T."/>
            <person name="Hug L.A."/>
            <person name="Thomas B.C."/>
            <person name="Sharon I."/>
            <person name="Castelle C.J."/>
            <person name="Singh A."/>
            <person name="Wilkins M.J."/>
            <person name="Williams K.H."/>
            <person name="Banfield J.F."/>
        </authorList>
    </citation>
    <scope>NUCLEOTIDE SEQUENCE [LARGE SCALE GENOMIC DNA]</scope>
</reference>
<evidence type="ECO:0000256" key="3">
    <source>
        <dbReference type="ARBA" id="ARBA00022840"/>
    </source>
</evidence>
<dbReference type="InterPro" id="IPR003593">
    <property type="entry name" value="AAA+_ATPase"/>
</dbReference>
<comment type="caution">
    <text evidence="5">The sequence shown here is derived from an EMBL/GenBank/DDBJ whole genome shotgun (WGS) entry which is preliminary data.</text>
</comment>